<dbReference type="EMBL" id="JANPWB010000013">
    <property type="protein sequence ID" value="KAJ1106049.1"/>
    <property type="molecule type" value="Genomic_DNA"/>
</dbReference>
<protein>
    <submittedName>
        <fullName evidence="1">Uncharacterized protein</fullName>
    </submittedName>
</protein>
<proteinExistence type="predicted"/>
<sequence length="109" mass="11954">MAEEGGAAGGPLQQKAHNLDAIMVELHTVFKAADARFHMIVSRLGTVRDRMDRQATHIQGTEHRISQLKNSANKLKKVSNILNPDCVQSQLKTKIWRPVVGGATSTLRG</sequence>
<evidence type="ECO:0000313" key="2">
    <source>
        <dbReference type="Proteomes" id="UP001066276"/>
    </source>
</evidence>
<keyword evidence="2" id="KW-1185">Reference proteome</keyword>
<dbReference type="Proteomes" id="UP001066276">
    <property type="component" value="Chromosome 9"/>
</dbReference>
<accession>A0AAV7MS90</accession>
<name>A0AAV7MS90_PLEWA</name>
<evidence type="ECO:0000313" key="1">
    <source>
        <dbReference type="EMBL" id="KAJ1106049.1"/>
    </source>
</evidence>
<comment type="caution">
    <text evidence="1">The sequence shown here is derived from an EMBL/GenBank/DDBJ whole genome shotgun (WGS) entry which is preliminary data.</text>
</comment>
<dbReference type="AlphaFoldDB" id="A0AAV7MS90"/>
<gene>
    <name evidence="1" type="ORF">NDU88_003452</name>
</gene>
<organism evidence="1 2">
    <name type="scientific">Pleurodeles waltl</name>
    <name type="common">Iberian ribbed newt</name>
    <dbReference type="NCBI Taxonomy" id="8319"/>
    <lineage>
        <taxon>Eukaryota</taxon>
        <taxon>Metazoa</taxon>
        <taxon>Chordata</taxon>
        <taxon>Craniata</taxon>
        <taxon>Vertebrata</taxon>
        <taxon>Euteleostomi</taxon>
        <taxon>Amphibia</taxon>
        <taxon>Batrachia</taxon>
        <taxon>Caudata</taxon>
        <taxon>Salamandroidea</taxon>
        <taxon>Salamandridae</taxon>
        <taxon>Pleurodelinae</taxon>
        <taxon>Pleurodeles</taxon>
    </lineage>
</organism>
<reference evidence="1" key="1">
    <citation type="journal article" date="2022" name="bioRxiv">
        <title>Sequencing and chromosome-scale assembly of the giantPleurodeles waltlgenome.</title>
        <authorList>
            <person name="Brown T."/>
            <person name="Elewa A."/>
            <person name="Iarovenko S."/>
            <person name="Subramanian E."/>
            <person name="Araus A.J."/>
            <person name="Petzold A."/>
            <person name="Susuki M."/>
            <person name="Suzuki K.-i.T."/>
            <person name="Hayashi T."/>
            <person name="Toyoda A."/>
            <person name="Oliveira C."/>
            <person name="Osipova E."/>
            <person name="Leigh N.D."/>
            <person name="Simon A."/>
            <person name="Yun M.H."/>
        </authorList>
    </citation>
    <scope>NUCLEOTIDE SEQUENCE</scope>
    <source>
        <strain evidence="1">20211129_DDA</strain>
        <tissue evidence="1">Liver</tissue>
    </source>
</reference>